<reference evidence="2" key="1">
    <citation type="journal article" date="2014" name="Int. J. Syst. Evol. Microbiol.">
        <title>Complete genome sequence of Corynebacterium casei LMG S-19264T (=DSM 44701T), isolated from a smear-ripened cheese.</title>
        <authorList>
            <consortium name="US DOE Joint Genome Institute (JGI-PGF)"/>
            <person name="Walter F."/>
            <person name="Albersmeier A."/>
            <person name="Kalinowski J."/>
            <person name="Ruckert C."/>
        </authorList>
    </citation>
    <scope>NUCLEOTIDE SEQUENCE</scope>
    <source>
        <strain evidence="2">JCM 4633</strain>
    </source>
</reference>
<organism evidence="2 3">
    <name type="scientific">Streptomyces cinnamoneus</name>
    <name type="common">Streptoverticillium cinnamoneum</name>
    <dbReference type="NCBI Taxonomy" id="53446"/>
    <lineage>
        <taxon>Bacteria</taxon>
        <taxon>Bacillati</taxon>
        <taxon>Actinomycetota</taxon>
        <taxon>Actinomycetes</taxon>
        <taxon>Kitasatosporales</taxon>
        <taxon>Streptomycetaceae</taxon>
        <taxon>Streptomyces</taxon>
        <taxon>Streptomyces cinnamoneus group</taxon>
    </lineage>
</organism>
<dbReference type="AlphaFoldDB" id="A0A918TAF3"/>
<feature type="compositionally biased region" description="Basic and acidic residues" evidence="1">
    <location>
        <begin position="78"/>
        <end position="93"/>
    </location>
</feature>
<evidence type="ECO:0000256" key="1">
    <source>
        <dbReference type="SAM" id="MobiDB-lite"/>
    </source>
</evidence>
<feature type="region of interest" description="Disordered" evidence="1">
    <location>
        <begin position="1"/>
        <end position="93"/>
    </location>
</feature>
<accession>A0A918TAF3</accession>
<proteinExistence type="predicted"/>
<reference evidence="2" key="2">
    <citation type="submission" date="2020-09" db="EMBL/GenBank/DDBJ databases">
        <authorList>
            <person name="Sun Q."/>
            <person name="Ohkuma M."/>
        </authorList>
    </citation>
    <scope>NUCLEOTIDE SEQUENCE</scope>
    <source>
        <strain evidence="2">JCM 4633</strain>
    </source>
</reference>
<name>A0A918TAF3_STRCJ</name>
<dbReference type="Proteomes" id="UP000646244">
    <property type="component" value="Unassembled WGS sequence"/>
</dbReference>
<evidence type="ECO:0000313" key="2">
    <source>
        <dbReference type="EMBL" id="GHC32418.1"/>
    </source>
</evidence>
<gene>
    <name evidence="2" type="ORF">GCM10010507_00830</name>
</gene>
<dbReference type="EMBL" id="BMVB01000001">
    <property type="protein sequence ID" value="GHC32418.1"/>
    <property type="molecule type" value="Genomic_DNA"/>
</dbReference>
<comment type="caution">
    <text evidence="2">The sequence shown here is derived from an EMBL/GenBank/DDBJ whole genome shotgun (WGS) entry which is preliminary data.</text>
</comment>
<sequence>MTPAPGQGAGPSPFDPRSVPAMEGRRITMTAHHTHLTPDLPPIVEVPDLPGAPHGRPAGGSEAEGPGAASGNGSGAHQEVDGRHERTGEGSGG</sequence>
<evidence type="ECO:0000313" key="3">
    <source>
        <dbReference type="Proteomes" id="UP000646244"/>
    </source>
</evidence>
<protein>
    <submittedName>
        <fullName evidence="2">Uncharacterized protein</fullName>
    </submittedName>
</protein>